<feature type="transmembrane region" description="Helical" evidence="11">
    <location>
        <begin position="264"/>
        <end position="288"/>
    </location>
</feature>
<dbReference type="Gene3D" id="3.90.550.10">
    <property type="entry name" value="Spore Coat Polysaccharide Biosynthesis Protein SpsA, Chain A"/>
    <property type="match status" value="1"/>
</dbReference>
<evidence type="ECO:0000256" key="3">
    <source>
        <dbReference type="ARBA" id="ARBA00022676"/>
    </source>
</evidence>
<keyword evidence="5 11" id="KW-0472">Membrane</keyword>
<feature type="transmembrane region" description="Helical" evidence="11">
    <location>
        <begin position="294"/>
        <end position="317"/>
    </location>
</feature>
<evidence type="ECO:0000256" key="2">
    <source>
        <dbReference type="ARBA" id="ARBA00022475"/>
    </source>
</evidence>
<gene>
    <name evidence="13" type="ORF">FHS44_001304</name>
</gene>
<evidence type="ECO:0000313" key="14">
    <source>
        <dbReference type="Proteomes" id="UP000552644"/>
    </source>
</evidence>
<evidence type="ECO:0000256" key="7">
    <source>
        <dbReference type="ARBA" id="ARBA00037904"/>
    </source>
</evidence>
<feature type="domain" description="Glycosyltransferase 2-like" evidence="12">
    <location>
        <begin position="27"/>
        <end position="193"/>
    </location>
</feature>
<comment type="caution">
    <text evidence="13">The sequence shown here is derived from an EMBL/GenBank/DDBJ whole genome shotgun (WGS) entry which is preliminary data.</text>
</comment>
<keyword evidence="11" id="KW-1133">Transmembrane helix</keyword>
<keyword evidence="2" id="KW-1003">Cell membrane</keyword>
<name>A0A7W7VL24_9ACTN</name>
<accession>A0A7W7VL24</accession>
<dbReference type="Pfam" id="PF00535">
    <property type="entry name" value="Glycos_transf_2"/>
    <property type="match status" value="1"/>
</dbReference>
<keyword evidence="14" id="KW-1185">Reference proteome</keyword>
<dbReference type="PANTHER" id="PTHR43646">
    <property type="entry name" value="GLYCOSYLTRANSFERASE"/>
    <property type="match status" value="1"/>
</dbReference>
<evidence type="ECO:0000256" key="4">
    <source>
        <dbReference type="ARBA" id="ARBA00022679"/>
    </source>
</evidence>
<evidence type="ECO:0000313" key="13">
    <source>
        <dbReference type="EMBL" id="MBB4914232.1"/>
    </source>
</evidence>
<dbReference type="EMBL" id="JACHJP010000001">
    <property type="protein sequence ID" value="MBB4914232.1"/>
    <property type="molecule type" value="Genomic_DNA"/>
</dbReference>
<evidence type="ECO:0000259" key="12">
    <source>
        <dbReference type="Pfam" id="PF00535"/>
    </source>
</evidence>
<evidence type="ECO:0000256" key="6">
    <source>
        <dbReference type="ARBA" id="ARBA00037281"/>
    </source>
</evidence>
<evidence type="ECO:0000256" key="9">
    <source>
        <dbReference type="ARBA" id="ARBA00040345"/>
    </source>
</evidence>
<evidence type="ECO:0000256" key="5">
    <source>
        <dbReference type="ARBA" id="ARBA00023136"/>
    </source>
</evidence>
<comment type="function">
    <text evidence="6">Catalyzes the glycosylation of 4,4'-diaponeurosporenoate, i.e. the esterification of glucose at the C1'' position with the carboxyl group of 4,4'-diaponeurosporenic acid, to form glycosyl-4,4'-diaponeurosporenoate. This is a step in the biosynthesis of staphyloxanthin, an orange pigment present in most staphylococci strains.</text>
</comment>
<comment type="similarity">
    <text evidence="8">Belongs to the glycosyltransferase 2 family. CrtQ subfamily.</text>
</comment>
<evidence type="ECO:0000256" key="1">
    <source>
        <dbReference type="ARBA" id="ARBA00004236"/>
    </source>
</evidence>
<evidence type="ECO:0000256" key="10">
    <source>
        <dbReference type="SAM" id="MobiDB-lite"/>
    </source>
</evidence>
<dbReference type="Proteomes" id="UP000552644">
    <property type="component" value="Unassembled WGS sequence"/>
</dbReference>
<keyword evidence="4 13" id="KW-0808">Transferase</keyword>
<comment type="pathway">
    <text evidence="7">Carotenoid biosynthesis; staphyloxanthin biosynthesis; staphyloxanthin from farnesyl diphosphate: step 4/5.</text>
</comment>
<dbReference type="AlphaFoldDB" id="A0A7W7VL24"/>
<sequence>MSDAMKQFPDSPAPASSPETRVWPPISIVIPVLNEERHLREAVRQVLSQRYDGPIEVVLAIGPSKDRTQEVADAIAAEDPRVVVVPNPTGRTPNALNAAIAASRNGIVARVDGHAMLPEDYLKVAVETLEETGADNVGGVMAAEGVTPFEQAVARAMTSKIGVGGARFHTGGTAGPADTVYLGVFRREALERVGGYDEHFQRAQDWEMNHRIRETGGLVWFQPRMRVSYRPRPSIKALAKQYFHYGRWRRVVARTHEGTINMRYLAPPAAVLAIVLGLVVSPFFWPGLLLPGGYLAAILAGSALTGSGLPASVLLRLPLVYTTMHMSWGWGFLTSPRRLAKPPKG</sequence>
<keyword evidence="3" id="KW-0328">Glycosyltransferase</keyword>
<proteinExistence type="inferred from homology"/>
<evidence type="ECO:0000256" key="8">
    <source>
        <dbReference type="ARBA" id="ARBA00038120"/>
    </source>
</evidence>
<evidence type="ECO:0000256" key="11">
    <source>
        <dbReference type="SAM" id="Phobius"/>
    </source>
</evidence>
<dbReference type="InterPro" id="IPR001173">
    <property type="entry name" value="Glyco_trans_2-like"/>
</dbReference>
<dbReference type="PANTHER" id="PTHR43646:SF2">
    <property type="entry name" value="GLYCOSYLTRANSFERASE 2-LIKE DOMAIN-CONTAINING PROTEIN"/>
    <property type="match status" value="1"/>
</dbReference>
<organism evidence="13 14">
    <name type="scientific">Streptosporangium saharense</name>
    <dbReference type="NCBI Taxonomy" id="1706840"/>
    <lineage>
        <taxon>Bacteria</taxon>
        <taxon>Bacillati</taxon>
        <taxon>Actinomycetota</taxon>
        <taxon>Actinomycetes</taxon>
        <taxon>Streptosporangiales</taxon>
        <taxon>Streptosporangiaceae</taxon>
        <taxon>Streptosporangium</taxon>
    </lineage>
</organism>
<dbReference type="GO" id="GO:0016757">
    <property type="term" value="F:glycosyltransferase activity"/>
    <property type="evidence" value="ECO:0007669"/>
    <property type="project" value="UniProtKB-KW"/>
</dbReference>
<keyword evidence="11" id="KW-0812">Transmembrane</keyword>
<dbReference type="InterPro" id="IPR029044">
    <property type="entry name" value="Nucleotide-diphossugar_trans"/>
</dbReference>
<dbReference type="CDD" id="cd02525">
    <property type="entry name" value="Succinoglycan_BP_ExoA"/>
    <property type="match status" value="1"/>
</dbReference>
<protein>
    <recommendedName>
        <fullName evidence="9">4,4'-diaponeurosporenoate glycosyltransferase</fullName>
    </recommendedName>
</protein>
<feature type="region of interest" description="Disordered" evidence="10">
    <location>
        <begin position="1"/>
        <end position="20"/>
    </location>
</feature>
<reference evidence="13 14" key="1">
    <citation type="submission" date="2020-08" db="EMBL/GenBank/DDBJ databases">
        <title>Genomic Encyclopedia of Type Strains, Phase III (KMG-III): the genomes of soil and plant-associated and newly described type strains.</title>
        <authorList>
            <person name="Whitman W."/>
        </authorList>
    </citation>
    <scope>NUCLEOTIDE SEQUENCE [LARGE SCALE GENOMIC DNA]</scope>
    <source>
        <strain evidence="13 14">CECT 8840</strain>
    </source>
</reference>
<comment type="subcellular location">
    <subcellularLocation>
        <location evidence="1">Cell membrane</location>
    </subcellularLocation>
</comment>
<dbReference type="GO" id="GO:0005886">
    <property type="term" value="C:plasma membrane"/>
    <property type="evidence" value="ECO:0007669"/>
    <property type="project" value="UniProtKB-SubCell"/>
</dbReference>
<dbReference type="SUPFAM" id="SSF53448">
    <property type="entry name" value="Nucleotide-diphospho-sugar transferases"/>
    <property type="match status" value="1"/>
</dbReference>